<keyword evidence="2" id="KW-1185">Reference proteome</keyword>
<reference evidence="1" key="1">
    <citation type="submission" date="2021-09" db="EMBL/GenBank/DDBJ databases">
        <title>Comparative genomics of Edwardsiella genus reveals species-based diversity.</title>
        <authorList>
            <person name="Tekedar H.C."/>
            <person name="Kumru S."/>
            <person name="Waldbieser G.C."/>
            <person name="Reichley S.R."/>
            <person name="Lawrence M.L."/>
            <person name="Griffin M.J."/>
        </authorList>
    </citation>
    <scope>NUCLEOTIDE SEQUENCE</scope>
    <source>
        <strain evidence="1">ATCC 15947</strain>
    </source>
</reference>
<dbReference type="Proteomes" id="UP000245918">
    <property type="component" value="Plasmid pET-ATCC-159-1"/>
</dbReference>
<gene>
    <name evidence="1" type="ORF">DCL27_17205</name>
</gene>
<dbReference type="EMBL" id="CP084508">
    <property type="protein sequence ID" value="UCQ02052.1"/>
    <property type="molecule type" value="Genomic_DNA"/>
</dbReference>
<name>A0AC61TN58_EDWTA</name>
<protein>
    <submittedName>
        <fullName evidence="1">Uncharacterized protein</fullName>
    </submittedName>
</protein>
<proteinExistence type="predicted"/>
<organism evidence="1 2">
    <name type="scientific">Edwardsiella tarda ATCC 15947 = NBRC 105688</name>
    <dbReference type="NCBI Taxonomy" id="667121"/>
    <lineage>
        <taxon>Bacteria</taxon>
        <taxon>Pseudomonadati</taxon>
        <taxon>Pseudomonadota</taxon>
        <taxon>Gammaproteobacteria</taxon>
        <taxon>Enterobacterales</taxon>
        <taxon>Hafniaceae</taxon>
        <taxon>Edwardsiella</taxon>
    </lineage>
</organism>
<accession>A0AC61TN58</accession>
<sequence length="42" mass="5193">MTEKIREYISGRRSYFRLAQTQQIFKNLDSEIRYRLQAIQLK</sequence>
<evidence type="ECO:0000313" key="2">
    <source>
        <dbReference type="Proteomes" id="UP000245918"/>
    </source>
</evidence>
<geneLocation type="plasmid" evidence="1 2">
    <name>pET-ATCC-159-1</name>
</geneLocation>
<evidence type="ECO:0000313" key="1">
    <source>
        <dbReference type="EMBL" id="UCQ02052.1"/>
    </source>
</evidence>
<keyword evidence="1" id="KW-0614">Plasmid</keyword>